<comment type="similarity">
    <text evidence="1">Belongs to the short-chain dehydrogenases/reductases (SDR) family.</text>
</comment>
<dbReference type="HOGENOM" id="CLU_010194_1_3_0"/>
<evidence type="ECO:0000313" key="4">
    <source>
        <dbReference type="Proteomes" id="UP000002432"/>
    </source>
</evidence>
<keyword evidence="4" id="KW-1185">Reference proteome</keyword>
<dbReference type="eggNOG" id="COG1028">
    <property type="taxonomic scope" value="Bacteria"/>
</dbReference>
<sequence>MERRAVIVSGGSKGLGLGIVRACLKEGYNVCTFSRSQTKEITALLKEYPDNLHYLVADQKDPGSAAAVVKAARQRFHHIHALVNNAAVGYDGLLAIMPPHRIEELIQINVTSSLLLTRECVREFLRLPRTEPKTIVSISSIVSLTGYRGLSAYAATKSAMIGMTKSLAREIAPANVTVNAVLPGFLETEMTGSLGEAQRASVLRRVPLGRMGTTEDVLPMVLFLMGEGARFITGQTFVVDGGSSC</sequence>
<protein>
    <submittedName>
        <fullName evidence="3">Short-chain dehydrogenase/reductase SDR</fullName>
    </submittedName>
</protein>
<dbReference type="EnsemblBacteria" id="ABF40376">
    <property type="protein sequence ID" value="ABF40376"/>
    <property type="gene ID" value="Acid345_1374"/>
</dbReference>
<dbReference type="OrthoDB" id="9808814at2"/>
<dbReference type="InterPro" id="IPR002347">
    <property type="entry name" value="SDR_fam"/>
</dbReference>
<dbReference type="EMBL" id="CP000360">
    <property type="protein sequence ID" value="ABF40376.1"/>
    <property type="molecule type" value="Genomic_DNA"/>
</dbReference>
<dbReference type="Pfam" id="PF13561">
    <property type="entry name" value="adh_short_C2"/>
    <property type="match status" value="1"/>
</dbReference>
<dbReference type="PANTHER" id="PTHR42760">
    <property type="entry name" value="SHORT-CHAIN DEHYDROGENASES/REDUCTASES FAMILY MEMBER"/>
    <property type="match status" value="1"/>
</dbReference>
<accession>Q1IRX4</accession>
<dbReference type="PROSITE" id="PS00061">
    <property type="entry name" value="ADH_SHORT"/>
    <property type="match status" value="1"/>
</dbReference>
<dbReference type="AlphaFoldDB" id="Q1IRX4"/>
<reference evidence="3 4" key="1">
    <citation type="journal article" date="2009" name="Appl. Environ. Microbiol.">
        <title>Three genomes from the phylum Acidobacteria provide insight into the lifestyles of these microorganisms in soils.</title>
        <authorList>
            <person name="Ward N.L."/>
            <person name="Challacombe J.F."/>
            <person name="Janssen P.H."/>
            <person name="Henrissat B."/>
            <person name="Coutinho P.M."/>
            <person name="Wu M."/>
            <person name="Xie G."/>
            <person name="Haft D.H."/>
            <person name="Sait M."/>
            <person name="Badger J."/>
            <person name="Barabote R.D."/>
            <person name="Bradley B."/>
            <person name="Brettin T.S."/>
            <person name="Brinkac L.M."/>
            <person name="Bruce D."/>
            <person name="Creasy T."/>
            <person name="Daugherty S.C."/>
            <person name="Davidsen T.M."/>
            <person name="DeBoy R.T."/>
            <person name="Detter J.C."/>
            <person name="Dodson R.J."/>
            <person name="Durkin A.S."/>
            <person name="Ganapathy A."/>
            <person name="Gwinn-Giglio M."/>
            <person name="Han C.S."/>
            <person name="Khouri H."/>
            <person name="Kiss H."/>
            <person name="Kothari S.P."/>
            <person name="Madupu R."/>
            <person name="Nelson K.E."/>
            <person name="Nelson W.C."/>
            <person name="Paulsen I."/>
            <person name="Penn K."/>
            <person name="Ren Q."/>
            <person name="Rosovitz M.J."/>
            <person name="Selengut J.D."/>
            <person name="Shrivastava S."/>
            <person name="Sullivan S.A."/>
            <person name="Tapia R."/>
            <person name="Thompson L.S."/>
            <person name="Watkins K.L."/>
            <person name="Yang Q."/>
            <person name="Yu C."/>
            <person name="Zafar N."/>
            <person name="Zhou L."/>
            <person name="Kuske C.R."/>
        </authorList>
    </citation>
    <scope>NUCLEOTIDE SEQUENCE [LARGE SCALE GENOMIC DNA]</scope>
    <source>
        <strain evidence="3 4">Ellin345</strain>
    </source>
</reference>
<dbReference type="PRINTS" id="PR00080">
    <property type="entry name" value="SDRFAMILY"/>
</dbReference>
<gene>
    <name evidence="3" type="ordered locus">Acid345_1374</name>
</gene>
<evidence type="ECO:0000256" key="1">
    <source>
        <dbReference type="ARBA" id="ARBA00006484"/>
    </source>
</evidence>
<dbReference type="STRING" id="204669.Acid345_1374"/>
<dbReference type="Proteomes" id="UP000002432">
    <property type="component" value="Chromosome"/>
</dbReference>
<dbReference type="PANTHER" id="PTHR42760:SF40">
    <property type="entry name" value="3-OXOACYL-[ACYL-CARRIER-PROTEIN] REDUCTASE, CHLOROPLASTIC"/>
    <property type="match status" value="1"/>
</dbReference>
<organism evidence="3 4">
    <name type="scientific">Koribacter versatilis (strain Ellin345)</name>
    <dbReference type="NCBI Taxonomy" id="204669"/>
    <lineage>
        <taxon>Bacteria</taxon>
        <taxon>Pseudomonadati</taxon>
        <taxon>Acidobacteriota</taxon>
        <taxon>Terriglobia</taxon>
        <taxon>Terriglobales</taxon>
        <taxon>Candidatus Korobacteraceae</taxon>
        <taxon>Candidatus Korobacter</taxon>
    </lineage>
</organism>
<dbReference type="GO" id="GO:0030497">
    <property type="term" value="P:fatty acid elongation"/>
    <property type="evidence" value="ECO:0007669"/>
    <property type="project" value="TreeGrafter"/>
</dbReference>
<proteinExistence type="inferred from homology"/>
<dbReference type="InterPro" id="IPR036291">
    <property type="entry name" value="NAD(P)-bd_dom_sf"/>
</dbReference>
<name>Q1IRX4_KORVE</name>
<dbReference type="PRINTS" id="PR00081">
    <property type="entry name" value="GDHRDH"/>
</dbReference>
<evidence type="ECO:0000313" key="3">
    <source>
        <dbReference type="EMBL" id="ABF40376.1"/>
    </source>
</evidence>
<dbReference type="SUPFAM" id="SSF51735">
    <property type="entry name" value="NAD(P)-binding Rossmann-fold domains"/>
    <property type="match status" value="1"/>
</dbReference>
<dbReference type="FunFam" id="3.40.50.720:FF:000173">
    <property type="entry name" value="3-oxoacyl-[acyl-carrier protein] reductase"/>
    <property type="match status" value="1"/>
</dbReference>
<dbReference type="Gene3D" id="3.40.50.720">
    <property type="entry name" value="NAD(P)-binding Rossmann-like Domain"/>
    <property type="match status" value="1"/>
</dbReference>
<dbReference type="RefSeq" id="WP_011522178.1">
    <property type="nucleotide sequence ID" value="NC_008009.1"/>
</dbReference>
<evidence type="ECO:0000256" key="2">
    <source>
        <dbReference type="ARBA" id="ARBA00023002"/>
    </source>
</evidence>
<keyword evidence="2" id="KW-0560">Oxidoreductase</keyword>
<dbReference type="KEGG" id="aba:Acid345_1374"/>
<dbReference type="GO" id="GO:0016616">
    <property type="term" value="F:oxidoreductase activity, acting on the CH-OH group of donors, NAD or NADP as acceptor"/>
    <property type="evidence" value="ECO:0007669"/>
    <property type="project" value="TreeGrafter"/>
</dbReference>
<dbReference type="InterPro" id="IPR020904">
    <property type="entry name" value="Sc_DH/Rdtase_CS"/>
</dbReference>